<reference evidence="2 3" key="1">
    <citation type="submission" date="2018-10" db="EMBL/GenBank/DDBJ databases">
        <title>Genome assembly for a Yunnan-Guizhou Plateau 3E fish, Anabarilius grahami (Regan), and its evolutionary and genetic applications.</title>
        <authorList>
            <person name="Jiang W."/>
        </authorList>
    </citation>
    <scope>NUCLEOTIDE SEQUENCE [LARGE SCALE GENOMIC DNA]</scope>
    <source>
        <strain evidence="2">AG-KIZ</strain>
        <tissue evidence="2">Muscle</tissue>
    </source>
</reference>
<protein>
    <submittedName>
        <fullName evidence="2">Selenoprotein T1a</fullName>
    </submittedName>
</protein>
<feature type="chain" id="PRO_5027700739" evidence="1">
    <location>
        <begin position="22"/>
        <end position="101"/>
    </location>
</feature>
<proteinExistence type="predicted"/>
<gene>
    <name evidence="2" type="ORF">DPX16_10232</name>
</gene>
<dbReference type="AlphaFoldDB" id="A0A3N0Y0K0"/>
<feature type="signal peptide" evidence="1">
    <location>
        <begin position="1"/>
        <end position="21"/>
    </location>
</feature>
<organism evidence="2 3">
    <name type="scientific">Anabarilius grahami</name>
    <name type="common">Kanglang fish</name>
    <name type="synonym">Barilius grahami</name>
    <dbReference type="NCBI Taxonomy" id="495550"/>
    <lineage>
        <taxon>Eukaryota</taxon>
        <taxon>Metazoa</taxon>
        <taxon>Chordata</taxon>
        <taxon>Craniata</taxon>
        <taxon>Vertebrata</taxon>
        <taxon>Euteleostomi</taxon>
        <taxon>Actinopterygii</taxon>
        <taxon>Neopterygii</taxon>
        <taxon>Teleostei</taxon>
        <taxon>Ostariophysi</taxon>
        <taxon>Cypriniformes</taxon>
        <taxon>Xenocyprididae</taxon>
        <taxon>Xenocypridinae</taxon>
        <taxon>Xenocypridinae incertae sedis</taxon>
        <taxon>Anabarilius</taxon>
    </lineage>
</organism>
<comment type="caution">
    <text evidence="2">The sequence shown here is derived from an EMBL/GenBank/DDBJ whole genome shotgun (WGS) entry which is preliminary data.</text>
</comment>
<accession>A0A3N0Y0K0</accession>
<dbReference type="EMBL" id="RJVU01055202">
    <property type="protein sequence ID" value="ROK87092.1"/>
    <property type="molecule type" value="Genomic_DNA"/>
</dbReference>
<name>A0A3N0Y0K0_ANAGA</name>
<evidence type="ECO:0000256" key="1">
    <source>
        <dbReference type="SAM" id="SignalP"/>
    </source>
</evidence>
<keyword evidence="3" id="KW-1185">Reference proteome</keyword>
<keyword evidence="1" id="KW-0732">Signal</keyword>
<evidence type="ECO:0000313" key="3">
    <source>
        <dbReference type="Proteomes" id="UP000281406"/>
    </source>
</evidence>
<dbReference type="Proteomes" id="UP000281406">
    <property type="component" value="Unassembled WGS sequence"/>
</dbReference>
<evidence type="ECO:0000313" key="2">
    <source>
        <dbReference type="EMBL" id="ROK87092.1"/>
    </source>
</evidence>
<dbReference type="OrthoDB" id="8735933at2759"/>
<sequence length="101" mass="10792">MRWLLLSVVILWACSLYSASADNNGVKKMKMQFATGPLLKFQICFVVKLSYGCEVTFMKVCAESRASASAHPMFCVLLTAPLGDAPPTDTGAGPMATTVAI</sequence>